<dbReference type="InterPro" id="IPR025110">
    <property type="entry name" value="AMP-bd_C"/>
</dbReference>
<evidence type="ECO:0000259" key="3">
    <source>
        <dbReference type="Pfam" id="PF13193"/>
    </source>
</evidence>
<reference evidence="6" key="1">
    <citation type="submission" date="2017-01" db="EMBL/GenBank/DDBJ databases">
        <authorList>
            <person name="Varghese N."/>
            <person name="Submissions S."/>
        </authorList>
    </citation>
    <scope>NUCLEOTIDE SEQUENCE [LARGE SCALE GENOMIC DNA]</scope>
    <source>
        <strain evidence="6">DSM 21068</strain>
    </source>
</reference>
<dbReference type="InterPro" id="IPR032387">
    <property type="entry name" value="ACAS_N"/>
</dbReference>
<evidence type="ECO:0000259" key="4">
    <source>
        <dbReference type="Pfam" id="PF16177"/>
    </source>
</evidence>
<dbReference type="Gene3D" id="3.30.300.30">
    <property type="match status" value="1"/>
</dbReference>
<dbReference type="Pfam" id="PF16177">
    <property type="entry name" value="ACAS_N"/>
    <property type="match status" value="1"/>
</dbReference>
<evidence type="ECO:0000256" key="1">
    <source>
        <dbReference type="ARBA" id="ARBA00006432"/>
    </source>
</evidence>
<dbReference type="STRING" id="551459.SAMN05421796_102377"/>
<feature type="domain" description="Acetyl-coenzyme A synthetase N-terminal" evidence="4">
    <location>
        <begin position="34"/>
        <end position="87"/>
    </location>
</feature>
<dbReference type="Pfam" id="PF00501">
    <property type="entry name" value="AMP-binding"/>
    <property type="match status" value="1"/>
</dbReference>
<sequence length="660" mass="74850">MNWSNETNSLILLMKQNHIIRIKKTKHKNIMEADDLFKKSIEENEQFWKEQAHEITWFDFPKQIISKDANNYTQWFPDGKLNMCYLCIDKHIEDGFGQETAIIYDSPVTNQKIKYTYNQAKEEISKLAAGLLSLGLQKGDTVVIYMPMIPQTLFSMLACARIGVIHNVVFGGFAPQELVVRIDDCKPKALITATAGIEITKRIPYLPLVEKAIELAQDKVENIIVFNRKLIDNQHEMFEGIVDYEDLVRKSEPTSCVAVESNHPLYLLYTSGTTGKPKGITRDTGGYATALKFSMKYIYGIEPGETFWAASDFGWAVGHSYSVYGPLINRNTTIIFEGKPIMTPDAGTFWRIISEYKVSAMFTAPTAIRAIKKEDPHGELVKKYDLSHFKKQFLAGERCDVATLDWFQEHIGVPAIDHWWQTESGSPMLGLLTCYEDYKIKRASAGKPIPGYDIKIFDENGYELDEHKEGYLVIKLPLPPGAMLGIWNDYERFDKSYLSQYKGYYFSGDGAIKDEDGYIFITGRVDDVINVAGHRLSTSEMEEIVSSHPDVAECAVVGIDDDLRGQVPFATVVLKNGAEISKADIEKEIILKVREKIGAVAFLKSVMVVKRLPKTRSGKILRKLIRTIIDGKEFQIPSTIDDEMIISEIKEKINEYRNLD</sequence>
<dbReference type="PROSITE" id="PS00455">
    <property type="entry name" value="AMP_BINDING"/>
    <property type="match status" value="1"/>
</dbReference>
<dbReference type="Pfam" id="PF13193">
    <property type="entry name" value="AMP-binding_C"/>
    <property type="match status" value="1"/>
</dbReference>
<dbReference type="FunFam" id="3.30.300.30:FF:000017">
    <property type="entry name" value="Acyl-CoA synthetase short-chain family member 3"/>
    <property type="match status" value="1"/>
</dbReference>
<dbReference type="PANTHER" id="PTHR43347">
    <property type="entry name" value="ACYL-COA SYNTHETASE"/>
    <property type="match status" value="1"/>
</dbReference>
<evidence type="ECO:0000313" key="5">
    <source>
        <dbReference type="EMBL" id="SIS74023.1"/>
    </source>
</evidence>
<feature type="domain" description="AMP-binding enzyme C-terminal" evidence="3">
    <location>
        <begin position="540"/>
        <end position="619"/>
    </location>
</feature>
<dbReference type="Proteomes" id="UP000186246">
    <property type="component" value="Unassembled WGS sequence"/>
</dbReference>
<comment type="similarity">
    <text evidence="1">Belongs to the ATP-dependent AMP-binding enzyme family.</text>
</comment>
<dbReference type="InterPro" id="IPR042099">
    <property type="entry name" value="ANL_N_sf"/>
</dbReference>
<dbReference type="EMBL" id="FTOJ01000002">
    <property type="protein sequence ID" value="SIS74023.1"/>
    <property type="molecule type" value="Genomic_DNA"/>
</dbReference>
<feature type="domain" description="AMP-dependent synthetase/ligase" evidence="2">
    <location>
        <begin position="96"/>
        <end position="486"/>
    </location>
</feature>
<dbReference type="GO" id="GO:0050218">
    <property type="term" value="F:propionate-CoA ligase activity"/>
    <property type="evidence" value="ECO:0007669"/>
    <property type="project" value="TreeGrafter"/>
</dbReference>
<organism evidence="5 6">
    <name type="scientific">Chryseobacterium piscicola</name>
    <dbReference type="NCBI Taxonomy" id="551459"/>
    <lineage>
        <taxon>Bacteria</taxon>
        <taxon>Pseudomonadati</taxon>
        <taxon>Bacteroidota</taxon>
        <taxon>Flavobacteriia</taxon>
        <taxon>Flavobacteriales</taxon>
        <taxon>Weeksellaceae</taxon>
        <taxon>Chryseobacterium group</taxon>
        <taxon>Chryseobacterium</taxon>
    </lineage>
</organism>
<protein>
    <submittedName>
        <fullName evidence="5">Propionyl-CoA synthetase</fullName>
    </submittedName>
</protein>
<dbReference type="InterPro" id="IPR045851">
    <property type="entry name" value="AMP-bd_C_sf"/>
</dbReference>
<dbReference type="Gene3D" id="3.40.50.12780">
    <property type="entry name" value="N-terminal domain of ligase-like"/>
    <property type="match status" value="1"/>
</dbReference>
<proteinExistence type="inferred from homology"/>
<gene>
    <name evidence="5" type="ORF">SAMN05421796_102377</name>
</gene>
<dbReference type="InterPro" id="IPR020845">
    <property type="entry name" value="AMP-binding_CS"/>
</dbReference>
<dbReference type="InterPro" id="IPR000873">
    <property type="entry name" value="AMP-dep_synth/lig_dom"/>
</dbReference>
<name>A0A1N7LJM9_9FLAO</name>
<dbReference type="AlphaFoldDB" id="A0A1N7LJM9"/>
<dbReference type="SUPFAM" id="SSF56801">
    <property type="entry name" value="Acetyl-CoA synthetase-like"/>
    <property type="match status" value="1"/>
</dbReference>
<evidence type="ECO:0000259" key="2">
    <source>
        <dbReference type="Pfam" id="PF00501"/>
    </source>
</evidence>
<accession>A0A1N7LJM9</accession>
<evidence type="ECO:0000313" key="6">
    <source>
        <dbReference type="Proteomes" id="UP000186246"/>
    </source>
</evidence>
<dbReference type="PANTHER" id="PTHR43347:SF3">
    <property type="entry name" value="ACYL-COA SYNTHETASE SHORT-CHAIN FAMILY MEMBER 3, MITOCHONDRIAL"/>
    <property type="match status" value="1"/>
</dbReference>